<gene>
    <name evidence="2" type="ORF">CXP39_03415</name>
</gene>
<dbReference type="GO" id="GO:0016740">
    <property type="term" value="F:transferase activity"/>
    <property type="evidence" value="ECO:0007669"/>
    <property type="project" value="UniProtKB-KW"/>
</dbReference>
<keyword evidence="3" id="KW-1185">Reference proteome</keyword>
<dbReference type="PANTHER" id="PTHR43685">
    <property type="entry name" value="GLYCOSYLTRANSFERASE"/>
    <property type="match status" value="1"/>
</dbReference>
<dbReference type="AlphaFoldDB" id="A0A2K9C9X6"/>
<evidence type="ECO:0000313" key="2">
    <source>
        <dbReference type="EMBL" id="AUF83815.1"/>
    </source>
</evidence>
<proteinExistence type="predicted"/>
<keyword evidence="2" id="KW-0808">Transferase</keyword>
<organism evidence="2 3">
    <name type="scientific">Mesoplasma syrphidae</name>
    <dbReference type="NCBI Taxonomy" id="225999"/>
    <lineage>
        <taxon>Bacteria</taxon>
        <taxon>Bacillati</taxon>
        <taxon>Mycoplasmatota</taxon>
        <taxon>Mollicutes</taxon>
        <taxon>Entomoplasmatales</taxon>
        <taxon>Entomoplasmataceae</taxon>
        <taxon>Mesoplasma</taxon>
    </lineage>
</organism>
<reference evidence="2 3" key="1">
    <citation type="submission" date="2017-12" db="EMBL/GenBank/DDBJ databases">
        <title>Mesoplasma syrphidae YJS, Complete Genome.</title>
        <authorList>
            <person name="Knight T.F."/>
            <person name="Citino T."/>
            <person name="Rubinstein R."/>
            <person name="Neuschaefer Z."/>
        </authorList>
    </citation>
    <scope>NUCLEOTIDE SEQUENCE [LARGE SCALE GENOMIC DNA]</scope>
    <source>
        <strain evidence="2 3">YJS</strain>
    </source>
</reference>
<evidence type="ECO:0000259" key="1">
    <source>
        <dbReference type="Pfam" id="PF00535"/>
    </source>
</evidence>
<dbReference type="RefSeq" id="WP_027048204.1">
    <property type="nucleotide sequence ID" value="NZ_CP025257.1"/>
</dbReference>
<dbReference type="InterPro" id="IPR050834">
    <property type="entry name" value="Glycosyltransf_2"/>
</dbReference>
<dbReference type="PANTHER" id="PTHR43685:SF2">
    <property type="entry name" value="GLYCOSYLTRANSFERASE 2-LIKE DOMAIN-CONTAINING PROTEIN"/>
    <property type="match status" value="1"/>
</dbReference>
<dbReference type="InterPro" id="IPR029044">
    <property type="entry name" value="Nucleotide-diphossugar_trans"/>
</dbReference>
<dbReference type="Pfam" id="PF00535">
    <property type="entry name" value="Glycos_transf_2"/>
    <property type="match status" value="1"/>
</dbReference>
<dbReference type="Proteomes" id="UP000233419">
    <property type="component" value="Chromosome"/>
</dbReference>
<dbReference type="Gene3D" id="3.90.550.10">
    <property type="entry name" value="Spore Coat Polysaccharide Biosynthesis Protein SpsA, Chain A"/>
    <property type="match status" value="1"/>
</dbReference>
<dbReference type="SUPFAM" id="SSF53448">
    <property type="entry name" value="Nucleotide-diphospho-sugar transferases"/>
    <property type="match status" value="1"/>
</dbReference>
<sequence>MLLSFVISAQGKENKLFKTINSLKRQTIDDYELIIVNDDPSIEKESIEFLKDQFRENEKIIVAFNNKGQGSATNWNTGLQLASGEYVSFIKEGDILESNFIEEIKKITQGKKPKIDILEYRLNFSGLFEATSTTALQMDKVYELPKSTEVFAHFNQMIYGKIFRLKYLKDFRINFRRSVRFDTLFLYKALGQARTFYFTSKVLCNHRSTVLKYSAFDLVNQWPHILNYYRRIGAYKELKDELNYAYYYQMTYDFLNLVKEFGNKQLYKKALKYADTKMENKIRSFMKTNSVYLEDRNPDFTKRIKEFEGFVSSELRKIGK</sequence>
<name>A0A2K9C9X6_9MOLU</name>
<feature type="domain" description="Glycosyltransferase 2-like" evidence="1">
    <location>
        <begin position="4"/>
        <end position="104"/>
    </location>
</feature>
<protein>
    <submittedName>
        <fullName evidence="2">Glycosyl transferase</fullName>
    </submittedName>
</protein>
<accession>A0A2K9C9X6</accession>
<evidence type="ECO:0000313" key="3">
    <source>
        <dbReference type="Proteomes" id="UP000233419"/>
    </source>
</evidence>
<dbReference type="InterPro" id="IPR001173">
    <property type="entry name" value="Glyco_trans_2-like"/>
</dbReference>
<dbReference type="EMBL" id="CP025257">
    <property type="protein sequence ID" value="AUF83815.1"/>
    <property type="molecule type" value="Genomic_DNA"/>
</dbReference>
<dbReference type="OrthoDB" id="387866at2"/>
<dbReference type="KEGG" id="msyr:CXP39_03415"/>